<evidence type="ECO:0000259" key="6">
    <source>
        <dbReference type="SMART" id="SM00563"/>
    </source>
</evidence>
<gene>
    <name evidence="7" type="ORF">Z051_23835</name>
</gene>
<feature type="non-terminal residue" evidence="7">
    <location>
        <position position="1"/>
    </location>
</feature>
<dbReference type="Proteomes" id="UP000037712">
    <property type="component" value="Unassembled WGS sequence"/>
</dbReference>
<organism evidence="7 8">
    <name type="scientific">Rhodococcus rhodochrous KG-21</name>
    <dbReference type="NCBI Taxonomy" id="1441923"/>
    <lineage>
        <taxon>Bacteria</taxon>
        <taxon>Bacillati</taxon>
        <taxon>Actinomycetota</taxon>
        <taxon>Actinomycetes</taxon>
        <taxon>Mycobacteriales</taxon>
        <taxon>Nocardiaceae</taxon>
        <taxon>Rhodococcus</taxon>
    </lineage>
</organism>
<proteinExistence type="predicted"/>
<reference evidence="8" key="2">
    <citation type="submission" date="2015-01" db="EMBL/GenBank/DDBJ databases">
        <title>Draft genome sequence of potential hydrocarbon metabolising strain of Rhodococcus rhodochrous.</title>
        <authorList>
            <person name="Aggarwal R.K."/>
            <person name="Dawar C."/>
        </authorList>
    </citation>
    <scope>NUCLEOTIDE SEQUENCE [LARGE SCALE GENOMIC DNA]</scope>
    <source>
        <strain evidence="8">KG-21</strain>
    </source>
</reference>
<protein>
    <submittedName>
        <fullName evidence="7">Acyl-phosphate glycerol 3-phosphate acyltransferase</fullName>
    </submittedName>
</protein>
<dbReference type="InterPro" id="IPR002123">
    <property type="entry name" value="Plipid/glycerol_acylTrfase"/>
</dbReference>
<evidence type="ECO:0000256" key="5">
    <source>
        <dbReference type="ARBA" id="ARBA00023315"/>
    </source>
</evidence>
<dbReference type="EMBL" id="AZYO01000095">
    <property type="protein sequence ID" value="KOS53733.1"/>
    <property type="molecule type" value="Genomic_DNA"/>
</dbReference>
<dbReference type="GO" id="GO:0003841">
    <property type="term" value="F:1-acylglycerol-3-phosphate O-acyltransferase activity"/>
    <property type="evidence" value="ECO:0007669"/>
    <property type="project" value="TreeGrafter"/>
</dbReference>
<dbReference type="SMART" id="SM00563">
    <property type="entry name" value="PlsC"/>
    <property type="match status" value="1"/>
</dbReference>
<evidence type="ECO:0000313" key="8">
    <source>
        <dbReference type="Proteomes" id="UP000037712"/>
    </source>
</evidence>
<evidence type="ECO:0000256" key="3">
    <source>
        <dbReference type="ARBA" id="ARBA00022679"/>
    </source>
</evidence>
<dbReference type="CDD" id="cd07989">
    <property type="entry name" value="LPLAT_AGPAT-like"/>
    <property type="match status" value="1"/>
</dbReference>
<dbReference type="PATRIC" id="fig|1441923.3.peg.5181"/>
<accession>A0A0M9WLS7</accession>
<evidence type="ECO:0000256" key="1">
    <source>
        <dbReference type="ARBA" id="ARBA00005189"/>
    </source>
</evidence>
<sequence>SPTTPASWTPSRCSAVLPGSYTFVAGEVFERKPFIGFLLRRVGTRFVERTEREQSVADADRLVEAARAGGRLVVFPEGALSPVPGLRSFRLGAFVIAARAGLPVVPVAITGTRAMMWPDHGRIIHRGTVHLVVGAPILPSGDSWDAAVALERAARAVIAAQCGEPDGGR</sequence>
<reference evidence="7 8" key="1">
    <citation type="journal article" date="2015" name="Genome Announc.">
        <title>Draft Genome Sequence of Rhodococcus rhodochrous Strain KG-21, a Soil Isolate from Oil Fields of Krishna-Godavari Basin, India.</title>
        <authorList>
            <person name="Dawar C."/>
            <person name="Aggarwal R.K."/>
        </authorList>
    </citation>
    <scope>NUCLEOTIDE SEQUENCE [LARGE SCALE GENOMIC DNA]</scope>
    <source>
        <strain evidence="7 8">KG-21</strain>
    </source>
</reference>
<dbReference type="PANTHER" id="PTHR10434:SF64">
    <property type="entry name" value="1-ACYL-SN-GLYCEROL-3-PHOSPHATE ACYLTRANSFERASE-RELATED"/>
    <property type="match status" value="1"/>
</dbReference>
<name>A0A0M9WLS7_RHORH</name>
<keyword evidence="5 7" id="KW-0012">Acyltransferase</keyword>
<dbReference type="Pfam" id="PF01553">
    <property type="entry name" value="Acyltransferase"/>
    <property type="match status" value="1"/>
</dbReference>
<dbReference type="AlphaFoldDB" id="A0A0M9WLS7"/>
<keyword evidence="4" id="KW-0443">Lipid metabolism</keyword>
<comment type="caution">
    <text evidence="7">The sequence shown here is derived from an EMBL/GenBank/DDBJ whole genome shotgun (WGS) entry which is preliminary data.</text>
</comment>
<dbReference type="GO" id="GO:0006654">
    <property type="term" value="P:phosphatidic acid biosynthetic process"/>
    <property type="evidence" value="ECO:0007669"/>
    <property type="project" value="TreeGrafter"/>
</dbReference>
<dbReference type="PANTHER" id="PTHR10434">
    <property type="entry name" value="1-ACYL-SN-GLYCEROL-3-PHOSPHATE ACYLTRANSFERASE"/>
    <property type="match status" value="1"/>
</dbReference>
<dbReference type="RefSeq" id="WP_238586455.1">
    <property type="nucleotide sequence ID" value="NZ_AZYO01000095.1"/>
</dbReference>
<keyword evidence="2" id="KW-0444">Lipid biosynthesis</keyword>
<evidence type="ECO:0000313" key="7">
    <source>
        <dbReference type="EMBL" id="KOS53733.1"/>
    </source>
</evidence>
<feature type="domain" description="Phospholipid/glycerol acyltransferase" evidence="6">
    <location>
        <begin position="13"/>
        <end position="112"/>
    </location>
</feature>
<evidence type="ECO:0000256" key="2">
    <source>
        <dbReference type="ARBA" id="ARBA00022516"/>
    </source>
</evidence>
<dbReference type="SUPFAM" id="SSF69593">
    <property type="entry name" value="Glycerol-3-phosphate (1)-acyltransferase"/>
    <property type="match status" value="1"/>
</dbReference>
<evidence type="ECO:0000256" key="4">
    <source>
        <dbReference type="ARBA" id="ARBA00023098"/>
    </source>
</evidence>
<keyword evidence="3 7" id="KW-0808">Transferase</keyword>
<comment type="pathway">
    <text evidence="1">Lipid metabolism.</text>
</comment>